<keyword evidence="9 13" id="KW-1133">Transmembrane helix</keyword>
<dbReference type="EMBL" id="OBEL01000001">
    <property type="protein sequence ID" value="SNZ07388.1"/>
    <property type="molecule type" value="Genomic_DNA"/>
</dbReference>
<gene>
    <name evidence="15" type="ORF">SAMN06265368_0907</name>
</gene>
<keyword evidence="4" id="KW-1003">Cell membrane</keyword>
<comment type="similarity">
    <text evidence="12">Belongs to the cytochrome b561 family.</text>
</comment>
<proteinExistence type="inferred from homology"/>
<keyword evidence="10" id="KW-0408">Iron</keyword>
<evidence type="ECO:0000313" key="16">
    <source>
        <dbReference type="Proteomes" id="UP000219439"/>
    </source>
</evidence>
<feature type="domain" description="Cytochrome b561 bacterial/Ni-hydrogenase" evidence="14">
    <location>
        <begin position="10"/>
        <end position="179"/>
    </location>
</feature>
<keyword evidence="7" id="KW-0479">Metal-binding</keyword>
<evidence type="ECO:0000256" key="10">
    <source>
        <dbReference type="ARBA" id="ARBA00023004"/>
    </source>
</evidence>
<dbReference type="AlphaFoldDB" id="A0A285NDK3"/>
<reference evidence="15 16" key="1">
    <citation type="submission" date="2017-09" db="EMBL/GenBank/DDBJ databases">
        <authorList>
            <person name="Ehlers B."/>
            <person name="Leendertz F.H."/>
        </authorList>
    </citation>
    <scope>NUCLEOTIDE SEQUENCE [LARGE SCALE GENOMIC DNA]</scope>
    <source>
        <strain evidence="15 16">DSM 18289</strain>
    </source>
</reference>
<keyword evidence="3" id="KW-0813">Transport</keyword>
<sequence>MALKNTENGYGSLSRFLHWSMALLFFGMFGLGWWMVELTYYSPYYKTAPNLHISIGMVVALMLPIRFIWRLLSVEPDSSYLPWHERLASHVVHLLLYAGLAVLIVSGYLIFTADGRPLDIFGLFSLPSLIQVQGMENVAGFIHEYVAYGAIALVALHALAAIKHHFIDKDPTLRRMTQGET</sequence>
<dbReference type="GO" id="GO:0022904">
    <property type="term" value="P:respiratory electron transport chain"/>
    <property type="evidence" value="ECO:0007669"/>
    <property type="project" value="InterPro"/>
</dbReference>
<evidence type="ECO:0000256" key="13">
    <source>
        <dbReference type="SAM" id="Phobius"/>
    </source>
</evidence>
<dbReference type="GO" id="GO:0046872">
    <property type="term" value="F:metal ion binding"/>
    <property type="evidence" value="ECO:0007669"/>
    <property type="project" value="UniProtKB-KW"/>
</dbReference>
<accession>A0A285NDK3</accession>
<dbReference type="PANTHER" id="PTHR30529">
    <property type="entry name" value="CYTOCHROME B561"/>
    <property type="match status" value="1"/>
</dbReference>
<dbReference type="GO" id="GO:0009055">
    <property type="term" value="F:electron transfer activity"/>
    <property type="evidence" value="ECO:0007669"/>
    <property type="project" value="InterPro"/>
</dbReference>
<comment type="cofactor">
    <cofactor evidence="1">
        <name>heme b</name>
        <dbReference type="ChEBI" id="CHEBI:60344"/>
    </cofactor>
</comment>
<feature type="transmembrane region" description="Helical" evidence="13">
    <location>
        <begin position="16"/>
        <end position="36"/>
    </location>
</feature>
<dbReference type="GO" id="GO:0020037">
    <property type="term" value="F:heme binding"/>
    <property type="evidence" value="ECO:0007669"/>
    <property type="project" value="TreeGrafter"/>
</dbReference>
<dbReference type="RefSeq" id="WP_097152178.1">
    <property type="nucleotide sequence ID" value="NZ_OBEL01000001.1"/>
</dbReference>
<keyword evidence="11 13" id="KW-0472">Membrane</keyword>
<keyword evidence="16" id="KW-1185">Reference proteome</keyword>
<keyword evidence="6 13" id="KW-0812">Transmembrane</keyword>
<protein>
    <submittedName>
        <fullName evidence="15">Cytochrome b561</fullName>
    </submittedName>
</protein>
<organism evidence="15 16">
    <name type="scientific">Cohaesibacter gelatinilyticus</name>
    <dbReference type="NCBI Taxonomy" id="372072"/>
    <lineage>
        <taxon>Bacteria</taxon>
        <taxon>Pseudomonadati</taxon>
        <taxon>Pseudomonadota</taxon>
        <taxon>Alphaproteobacteria</taxon>
        <taxon>Hyphomicrobiales</taxon>
        <taxon>Cohaesibacteraceae</taxon>
    </lineage>
</organism>
<comment type="subcellular location">
    <subcellularLocation>
        <location evidence="2">Cell membrane</location>
        <topology evidence="2">Multi-pass membrane protein</topology>
    </subcellularLocation>
</comment>
<keyword evidence="5" id="KW-0349">Heme</keyword>
<name>A0A285NDK3_9HYPH</name>
<dbReference type="InterPro" id="IPR016174">
    <property type="entry name" value="Di-haem_cyt_TM"/>
</dbReference>
<evidence type="ECO:0000259" key="14">
    <source>
        <dbReference type="Pfam" id="PF01292"/>
    </source>
</evidence>
<evidence type="ECO:0000256" key="8">
    <source>
        <dbReference type="ARBA" id="ARBA00022982"/>
    </source>
</evidence>
<keyword evidence="8" id="KW-0249">Electron transport</keyword>
<dbReference type="Gene3D" id="1.20.950.20">
    <property type="entry name" value="Transmembrane di-heme cytochromes, Chain C"/>
    <property type="match status" value="1"/>
</dbReference>
<evidence type="ECO:0000256" key="9">
    <source>
        <dbReference type="ARBA" id="ARBA00022989"/>
    </source>
</evidence>
<dbReference type="InterPro" id="IPR011577">
    <property type="entry name" value="Cyt_b561_bac/Ni-Hgenase"/>
</dbReference>
<evidence type="ECO:0000256" key="11">
    <source>
        <dbReference type="ARBA" id="ARBA00023136"/>
    </source>
</evidence>
<dbReference type="Pfam" id="PF01292">
    <property type="entry name" value="Ni_hydr_CYTB"/>
    <property type="match status" value="1"/>
</dbReference>
<evidence type="ECO:0000256" key="1">
    <source>
        <dbReference type="ARBA" id="ARBA00001970"/>
    </source>
</evidence>
<dbReference type="PANTHER" id="PTHR30529:SF1">
    <property type="entry name" value="CYTOCHROME B561 HOMOLOG 2"/>
    <property type="match status" value="1"/>
</dbReference>
<evidence type="ECO:0000256" key="3">
    <source>
        <dbReference type="ARBA" id="ARBA00022448"/>
    </source>
</evidence>
<evidence type="ECO:0000256" key="12">
    <source>
        <dbReference type="ARBA" id="ARBA00037975"/>
    </source>
</evidence>
<dbReference type="Proteomes" id="UP000219439">
    <property type="component" value="Unassembled WGS sequence"/>
</dbReference>
<feature type="transmembrane region" description="Helical" evidence="13">
    <location>
        <begin position="51"/>
        <end position="69"/>
    </location>
</feature>
<dbReference type="InterPro" id="IPR052168">
    <property type="entry name" value="Cytochrome_b561_oxidase"/>
</dbReference>
<evidence type="ECO:0000256" key="2">
    <source>
        <dbReference type="ARBA" id="ARBA00004651"/>
    </source>
</evidence>
<evidence type="ECO:0000256" key="4">
    <source>
        <dbReference type="ARBA" id="ARBA00022475"/>
    </source>
</evidence>
<feature type="transmembrane region" description="Helical" evidence="13">
    <location>
        <begin position="145"/>
        <end position="166"/>
    </location>
</feature>
<evidence type="ECO:0000256" key="7">
    <source>
        <dbReference type="ARBA" id="ARBA00022723"/>
    </source>
</evidence>
<dbReference type="GO" id="GO:0005886">
    <property type="term" value="C:plasma membrane"/>
    <property type="evidence" value="ECO:0007669"/>
    <property type="project" value="UniProtKB-SubCell"/>
</dbReference>
<evidence type="ECO:0000256" key="6">
    <source>
        <dbReference type="ARBA" id="ARBA00022692"/>
    </source>
</evidence>
<dbReference type="OrthoDB" id="7280471at2"/>
<feature type="transmembrane region" description="Helical" evidence="13">
    <location>
        <begin position="90"/>
        <end position="111"/>
    </location>
</feature>
<evidence type="ECO:0000313" key="15">
    <source>
        <dbReference type="EMBL" id="SNZ07388.1"/>
    </source>
</evidence>
<dbReference type="SUPFAM" id="SSF81342">
    <property type="entry name" value="Transmembrane di-heme cytochromes"/>
    <property type="match status" value="1"/>
</dbReference>
<evidence type="ECO:0000256" key="5">
    <source>
        <dbReference type="ARBA" id="ARBA00022617"/>
    </source>
</evidence>